<proteinExistence type="predicted"/>
<dbReference type="Proteomes" id="UP000322077">
    <property type="component" value="Unassembled WGS sequence"/>
</dbReference>
<dbReference type="InterPro" id="IPR027599">
    <property type="entry name" value="PqqD-rel_X"/>
</dbReference>
<evidence type="ECO:0000313" key="2">
    <source>
        <dbReference type="Proteomes" id="UP000322077"/>
    </source>
</evidence>
<comment type="caution">
    <text evidence="1">The sequence shown here is derived from an EMBL/GenBank/DDBJ whole genome shotgun (WGS) entry which is preliminary data.</text>
</comment>
<dbReference type="RefSeq" id="WP_149520418.1">
    <property type="nucleotide sequence ID" value="NZ_VTOU01000001.1"/>
</dbReference>
<name>A0A5D9CBY6_9SPHN</name>
<dbReference type="EMBL" id="VTOU01000001">
    <property type="protein sequence ID" value="TZG28753.1"/>
    <property type="molecule type" value="Genomic_DNA"/>
</dbReference>
<protein>
    <submittedName>
        <fullName evidence="1">HPr-rel-A system PqqD family peptide chaperone</fullName>
    </submittedName>
</protein>
<gene>
    <name evidence="1" type="ORF">FYJ91_00980</name>
</gene>
<sequence>MAQNSRYHAESYVAHPVVTTADMRLLFHRASGETHLLADPLPDMLILLGEQPDTIQGLTTRLCARLGVAQDEEAHAVVGHRLDELEAAGLVWRD</sequence>
<accession>A0A5D9CBY6</accession>
<keyword evidence="2" id="KW-1185">Reference proteome</keyword>
<dbReference type="NCBIfam" id="TIGR04353">
    <property type="entry name" value="PqqD_rel_X"/>
    <property type="match status" value="1"/>
</dbReference>
<organism evidence="1 2">
    <name type="scientific">Sphingomonas montanisoli</name>
    <dbReference type="NCBI Taxonomy" id="2606412"/>
    <lineage>
        <taxon>Bacteria</taxon>
        <taxon>Pseudomonadati</taxon>
        <taxon>Pseudomonadota</taxon>
        <taxon>Alphaproteobacteria</taxon>
        <taxon>Sphingomonadales</taxon>
        <taxon>Sphingomonadaceae</taxon>
        <taxon>Sphingomonas</taxon>
    </lineage>
</organism>
<dbReference type="AlphaFoldDB" id="A0A5D9CBY6"/>
<evidence type="ECO:0000313" key="1">
    <source>
        <dbReference type="EMBL" id="TZG28753.1"/>
    </source>
</evidence>
<reference evidence="1 2" key="1">
    <citation type="submission" date="2019-08" db="EMBL/GenBank/DDBJ databases">
        <authorList>
            <person name="Wang G."/>
            <person name="Xu Z."/>
        </authorList>
    </citation>
    <scope>NUCLEOTIDE SEQUENCE [LARGE SCALE GENOMIC DNA]</scope>
    <source>
        <strain evidence="1 2">ZX</strain>
    </source>
</reference>